<name>A0A9Y2IQB4_9PSEU</name>
<gene>
    <name evidence="4" type="ORF">QRX50_19495</name>
</gene>
<dbReference type="EMBL" id="CP127294">
    <property type="protein sequence ID" value="WIX82803.1"/>
    <property type="molecule type" value="Genomic_DNA"/>
</dbReference>
<dbReference type="Proteomes" id="UP001236014">
    <property type="component" value="Chromosome"/>
</dbReference>
<dbReference type="Gene3D" id="1.10.10.10">
    <property type="entry name" value="Winged helix-like DNA-binding domain superfamily/Winged helix DNA-binding domain"/>
    <property type="match status" value="1"/>
</dbReference>
<dbReference type="InterPro" id="IPR005561">
    <property type="entry name" value="ANTAR"/>
</dbReference>
<organism evidence="4 5">
    <name type="scientific">Amycolatopsis carbonis</name>
    <dbReference type="NCBI Taxonomy" id="715471"/>
    <lineage>
        <taxon>Bacteria</taxon>
        <taxon>Bacillati</taxon>
        <taxon>Actinomycetota</taxon>
        <taxon>Actinomycetes</taxon>
        <taxon>Pseudonocardiales</taxon>
        <taxon>Pseudonocardiaceae</taxon>
        <taxon>Amycolatopsis</taxon>
    </lineage>
</organism>
<dbReference type="Gene3D" id="3.30.450.40">
    <property type="match status" value="1"/>
</dbReference>
<keyword evidence="2" id="KW-0804">Transcription</keyword>
<feature type="domain" description="ANTAR" evidence="3">
    <location>
        <begin position="141"/>
        <end position="222"/>
    </location>
</feature>
<keyword evidence="5" id="KW-1185">Reference proteome</keyword>
<dbReference type="RefSeq" id="WP_285973368.1">
    <property type="nucleotide sequence ID" value="NZ_CP127294.1"/>
</dbReference>
<proteinExistence type="predicted"/>
<accession>A0A9Y2IQB4</accession>
<dbReference type="Pfam" id="PF03861">
    <property type="entry name" value="ANTAR"/>
    <property type="match status" value="1"/>
</dbReference>
<evidence type="ECO:0000256" key="1">
    <source>
        <dbReference type="ARBA" id="ARBA00023015"/>
    </source>
</evidence>
<dbReference type="SMART" id="SM01012">
    <property type="entry name" value="ANTAR"/>
    <property type="match status" value="1"/>
</dbReference>
<evidence type="ECO:0000313" key="5">
    <source>
        <dbReference type="Proteomes" id="UP001236014"/>
    </source>
</evidence>
<dbReference type="GO" id="GO:0003723">
    <property type="term" value="F:RNA binding"/>
    <property type="evidence" value="ECO:0007669"/>
    <property type="project" value="InterPro"/>
</dbReference>
<dbReference type="SUPFAM" id="SSF55781">
    <property type="entry name" value="GAF domain-like"/>
    <property type="match status" value="1"/>
</dbReference>
<evidence type="ECO:0000259" key="3">
    <source>
        <dbReference type="SMART" id="SM01012"/>
    </source>
</evidence>
<keyword evidence="1" id="KW-0805">Transcription regulation</keyword>
<evidence type="ECO:0000256" key="2">
    <source>
        <dbReference type="ARBA" id="ARBA00023163"/>
    </source>
</evidence>
<protein>
    <submittedName>
        <fullName evidence="4">ANTAR domain-containing protein</fullName>
    </submittedName>
</protein>
<dbReference type="AlphaFoldDB" id="A0A9Y2IQB4"/>
<sequence length="232" mass="24274">MSAERYGELVALLRADNSDPAARLRRVCGLCVEVCAVTGGAITVQGGDDGTAQAVACATDAISLVLDNLQRTVGEGPGPAAHERGGPALVGDLATAEARWPGFTPGARAAGVAAVFSFPLRLGAVRLGTLDLYRTSVGSLNRGELRDALALADIAAHTVLDDLRSPDPMDIGWLSDIHAVVHQATGVVTAQLDVTMRDALLLIRAHAYAHQTPLDQVSQQIISKRLRLETGE</sequence>
<dbReference type="InterPro" id="IPR036388">
    <property type="entry name" value="WH-like_DNA-bd_sf"/>
</dbReference>
<dbReference type="InterPro" id="IPR029016">
    <property type="entry name" value="GAF-like_dom_sf"/>
</dbReference>
<evidence type="ECO:0000313" key="4">
    <source>
        <dbReference type="EMBL" id="WIX82803.1"/>
    </source>
</evidence>
<reference evidence="4 5" key="1">
    <citation type="submission" date="2023-06" db="EMBL/GenBank/DDBJ databases">
        <authorList>
            <person name="Oyuntsetseg B."/>
            <person name="Kim S.B."/>
        </authorList>
    </citation>
    <scope>NUCLEOTIDE SEQUENCE [LARGE SCALE GENOMIC DNA]</scope>
    <source>
        <strain evidence="4 5">2-15</strain>
    </source>
</reference>
<dbReference type="KEGG" id="acab:QRX50_19495"/>